<dbReference type="Pfam" id="PF04542">
    <property type="entry name" value="Sigma70_r2"/>
    <property type="match status" value="1"/>
</dbReference>
<dbReference type="Pfam" id="PF08281">
    <property type="entry name" value="Sigma70_r4_2"/>
    <property type="match status" value="1"/>
</dbReference>
<dbReference type="PANTHER" id="PTHR43133:SF46">
    <property type="entry name" value="RNA POLYMERASE SIGMA-70 FACTOR ECF SUBFAMILY"/>
    <property type="match status" value="1"/>
</dbReference>
<dbReference type="Proteomes" id="UP000323426">
    <property type="component" value="Unassembled WGS sequence"/>
</dbReference>
<reference evidence="7 8" key="1">
    <citation type="submission" date="2019-09" db="EMBL/GenBank/DDBJ databases">
        <title>Genome sequence and assembly of Adhaeribacter sp.</title>
        <authorList>
            <person name="Chhetri G."/>
        </authorList>
    </citation>
    <scope>NUCLEOTIDE SEQUENCE [LARGE SCALE GENOMIC DNA]</scope>
    <source>
        <strain evidence="7 8">DK36</strain>
    </source>
</reference>
<dbReference type="CDD" id="cd06171">
    <property type="entry name" value="Sigma70_r4"/>
    <property type="match status" value="1"/>
</dbReference>
<evidence type="ECO:0000256" key="3">
    <source>
        <dbReference type="ARBA" id="ARBA00023082"/>
    </source>
</evidence>
<dbReference type="PANTHER" id="PTHR43133">
    <property type="entry name" value="RNA POLYMERASE ECF-TYPE SIGMA FACTO"/>
    <property type="match status" value="1"/>
</dbReference>
<comment type="caution">
    <text evidence="7">The sequence shown here is derived from an EMBL/GenBank/DDBJ whole genome shotgun (WGS) entry which is preliminary data.</text>
</comment>
<sequence length="210" mass="24528">MELPLAQPNFSASPAFSANDENCWELFKSGNRNAFAELYQNHIQALFSYGTKICADNQVVEDCIQELFIYLWHNKENLSATNNIKYYLFKSLRRRIHQELEAGNRKNKLSTSFAYEQLTAEASPEYSLIVASIEENQRERMQQALLALTKRQQEAIYLRFYDNLSFQEIADIMGLQIKSTYNLISKAIEELREHVQVFNLSLFLLMFFPL</sequence>
<dbReference type="EMBL" id="VWSF01000002">
    <property type="protein sequence ID" value="KAA5548840.1"/>
    <property type="molecule type" value="Genomic_DNA"/>
</dbReference>
<dbReference type="AlphaFoldDB" id="A0A5M6DRM8"/>
<evidence type="ECO:0000313" key="8">
    <source>
        <dbReference type="Proteomes" id="UP000323426"/>
    </source>
</evidence>
<evidence type="ECO:0000259" key="5">
    <source>
        <dbReference type="Pfam" id="PF04542"/>
    </source>
</evidence>
<proteinExistence type="inferred from homology"/>
<accession>A0A5M6DRM8</accession>
<evidence type="ECO:0000313" key="7">
    <source>
        <dbReference type="EMBL" id="KAA5548840.1"/>
    </source>
</evidence>
<dbReference type="InterPro" id="IPR013325">
    <property type="entry name" value="RNA_pol_sigma_r2"/>
</dbReference>
<dbReference type="Gene3D" id="1.10.1740.10">
    <property type="match status" value="1"/>
</dbReference>
<feature type="domain" description="RNA polymerase sigma-70 region 2" evidence="5">
    <location>
        <begin position="38"/>
        <end position="102"/>
    </location>
</feature>
<dbReference type="SUPFAM" id="SSF88946">
    <property type="entry name" value="Sigma2 domain of RNA polymerase sigma factors"/>
    <property type="match status" value="1"/>
</dbReference>
<keyword evidence="8" id="KW-1185">Reference proteome</keyword>
<keyword evidence="2" id="KW-0805">Transcription regulation</keyword>
<dbReference type="InterPro" id="IPR013324">
    <property type="entry name" value="RNA_pol_sigma_r3/r4-like"/>
</dbReference>
<dbReference type="InterPro" id="IPR014284">
    <property type="entry name" value="RNA_pol_sigma-70_dom"/>
</dbReference>
<dbReference type="SUPFAM" id="SSF88659">
    <property type="entry name" value="Sigma3 and sigma4 domains of RNA polymerase sigma factors"/>
    <property type="match status" value="1"/>
</dbReference>
<evidence type="ECO:0000256" key="4">
    <source>
        <dbReference type="ARBA" id="ARBA00023163"/>
    </source>
</evidence>
<dbReference type="InterPro" id="IPR039425">
    <property type="entry name" value="RNA_pol_sigma-70-like"/>
</dbReference>
<dbReference type="Gene3D" id="1.10.10.10">
    <property type="entry name" value="Winged helix-like DNA-binding domain superfamily/Winged helix DNA-binding domain"/>
    <property type="match status" value="1"/>
</dbReference>
<dbReference type="InterPro" id="IPR036388">
    <property type="entry name" value="WH-like_DNA-bd_sf"/>
</dbReference>
<evidence type="ECO:0000256" key="2">
    <source>
        <dbReference type="ARBA" id="ARBA00023015"/>
    </source>
</evidence>
<comment type="similarity">
    <text evidence="1">Belongs to the sigma-70 factor family. ECF subfamily.</text>
</comment>
<dbReference type="GO" id="GO:0006352">
    <property type="term" value="P:DNA-templated transcription initiation"/>
    <property type="evidence" value="ECO:0007669"/>
    <property type="project" value="InterPro"/>
</dbReference>
<name>A0A5M6DRM8_9BACT</name>
<dbReference type="NCBIfam" id="TIGR02937">
    <property type="entry name" value="sigma70-ECF"/>
    <property type="match status" value="1"/>
</dbReference>
<dbReference type="InterPro" id="IPR007627">
    <property type="entry name" value="RNA_pol_sigma70_r2"/>
</dbReference>
<organism evidence="7 8">
    <name type="scientific">Adhaeribacter rhizoryzae</name>
    <dbReference type="NCBI Taxonomy" id="2607907"/>
    <lineage>
        <taxon>Bacteria</taxon>
        <taxon>Pseudomonadati</taxon>
        <taxon>Bacteroidota</taxon>
        <taxon>Cytophagia</taxon>
        <taxon>Cytophagales</taxon>
        <taxon>Hymenobacteraceae</taxon>
        <taxon>Adhaeribacter</taxon>
    </lineage>
</organism>
<dbReference type="RefSeq" id="WP_150087167.1">
    <property type="nucleotide sequence ID" value="NZ_VWSF01000002.1"/>
</dbReference>
<dbReference type="GO" id="GO:0003677">
    <property type="term" value="F:DNA binding"/>
    <property type="evidence" value="ECO:0007669"/>
    <property type="project" value="InterPro"/>
</dbReference>
<keyword evidence="4" id="KW-0804">Transcription</keyword>
<feature type="domain" description="RNA polymerase sigma factor 70 region 4 type 2" evidence="6">
    <location>
        <begin position="139"/>
        <end position="191"/>
    </location>
</feature>
<keyword evidence="3" id="KW-0731">Sigma factor</keyword>
<dbReference type="GO" id="GO:0016987">
    <property type="term" value="F:sigma factor activity"/>
    <property type="evidence" value="ECO:0007669"/>
    <property type="project" value="UniProtKB-KW"/>
</dbReference>
<evidence type="ECO:0000256" key="1">
    <source>
        <dbReference type="ARBA" id="ARBA00010641"/>
    </source>
</evidence>
<dbReference type="InterPro" id="IPR013249">
    <property type="entry name" value="RNA_pol_sigma70_r4_t2"/>
</dbReference>
<evidence type="ECO:0000259" key="6">
    <source>
        <dbReference type="Pfam" id="PF08281"/>
    </source>
</evidence>
<gene>
    <name evidence="7" type="ORF">F0145_04830</name>
</gene>
<protein>
    <submittedName>
        <fullName evidence="7">Sigma-70 family RNA polymerase sigma factor</fullName>
    </submittedName>
</protein>